<proteinExistence type="predicted"/>
<accession>A0A5C3NV43</accession>
<reference evidence="1 2" key="1">
    <citation type="journal article" date="2019" name="Nat. Ecol. Evol.">
        <title>Megaphylogeny resolves global patterns of mushroom evolution.</title>
        <authorList>
            <person name="Varga T."/>
            <person name="Krizsan K."/>
            <person name="Foldi C."/>
            <person name="Dima B."/>
            <person name="Sanchez-Garcia M."/>
            <person name="Sanchez-Ramirez S."/>
            <person name="Szollosi G.J."/>
            <person name="Szarkandi J.G."/>
            <person name="Papp V."/>
            <person name="Albert L."/>
            <person name="Andreopoulos W."/>
            <person name="Angelini C."/>
            <person name="Antonin V."/>
            <person name="Barry K.W."/>
            <person name="Bougher N.L."/>
            <person name="Buchanan P."/>
            <person name="Buyck B."/>
            <person name="Bense V."/>
            <person name="Catcheside P."/>
            <person name="Chovatia M."/>
            <person name="Cooper J."/>
            <person name="Damon W."/>
            <person name="Desjardin D."/>
            <person name="Finy P."/>
            <person name="Geml J."/>
            <person name="Haridas S."/>
            <person name="Hughes K."/>
            <person name="Justo A."/>
            <person name="Karasinski D."/>
            <person name="Kautmanova I."/>
            <person name="Kiss B."/>
            <person name="Kocsube S."/>
            <person name="Kotiranta H."/>
            <person name="LaButti K.M."/>
            <person name="Lechner B.E."/>
            <person name="Liimatainen K."/>
            <person name="Lipzen A."/>
            <person name="Lukacs Z."/>
            <person name="Mihaltcheva S."/>
            <person name="Morgado L.N."/>
            <person name="Niskanen T."/>
            <person name="Noordeloos M.E."/>
            <person name="Ohm R.A."/>
            <person name="Ortiz-Santana B."/>
            <person name="Ovrebo C."/>
            <person name="Racz N."/>
            <person name="Riley R."/>
            <person name="Savchenko A."/>
            <person name="Shiryaev A."/>
            <person name="Soop K."/>
            <person name="Spirin V."/>
            <person name="Szebenyi C."/>
            <person name="Tomsovsky M."/>
            <person name="Tulloss R.E."/>
            <person name="Uehling J."/>
            <person name="Grigoriev I.V."/>
            <person name="Vagvolgyi C."/>
            <person name="Papp T."/>
            <person name="Martin F.M."/>
            <person name="Miettinen O."/>
            <person name="Hibbett D.S."/>
            <person name="Nagy L.G."/>
        </authorList>
    </citation>
    <scope>NUCLEOTIDE SEQUENCE [LARGE SCALE GENOMIC DNA]</scope>
    <source>
        <strain evidence="1 2">HHB13444</strain>
    </source>
</reference>
<organism evidence="1 2">
    <name type="scientific">Polyporus arcularius HHB13444</name>
    <dbReference type="NCBI Taxonomy" id="1314778"/>
    <lineage>
        <taxon>Eukaryota</taxon>
        <taxon>Fungi</taxon>
        <taxon>Dikarya</taxon>
        <taxon>Basidiomycota</taxon>
        <taxon>Agaricomycotina</taxon>
        <taxon>Agaricomycetes</taxon>
        <taxon>Polyporales</taxon>
        <taxon>Polyporaceae</taxon>
        <taxon>Polyporus</taxon>
    </lineage>
</organism>
<dbReference type="InParanoid" id="A0A5C3NV43"/>
<evidence type="ECO:0000313" key="1">
    <source>
        <dbReference type="EMBL" id="TFK79870.1"/>
    </source>
</evidence>
<dbReference type="EMBL" id="ML211909">
    <property type="protein sequence ID" value="TFK79870.1"/>
    <property type="molecule type" value="Genomic_DNA"/>
</dbReference>
<evidence type="ECO:0000313" key="2">
    <source>
        <dbReference type="Proteomes" id="UP000308197"/>
    </source>
</evidence>
<sequence length="157" mass="17645">FQGRLFVVVHMGYGRHSVFFGKLAASNMSGDETDGPTVKHPPTYRIIIADWQSVELRAFLWALDAKYVGYWEKPPKKRRTPGNPVRVRDVDTREGVTRTLPGVAPVGLWRNCYNDKWLETLADWEIEILEIINEDYDFTLDPPAAAAGPSAAGPSSR</sequence>
<keyword evidence="2" id="KW-1185">Reference proteome</keyword>
<dbReference type="Proteomes" id="UP000308197">
    <property type="component" value="Unassembled WGS sequence"/>
</dbReference>
<gene>
    <name evidence="1" type="ORF">K466DRAFT_504858</name>
</gene>
<dbReference type="AlphaFoldDB" id="A0A5C3NV43"/>
<feature type="non-terminal residue" evidence="1">
    <location>
        <position position="1"/>
    </location>
</feature>
<name>A0A5C3NV43_9APHY</name>
<protein>
    <submittedName>
        <fullName evidence="1">Uncharacterized protein</fullName>
    </submittedName>
</protein>